<protein>
    <recommendedName>
        <fullName evidence="7">DarT domain-containing protein</fullName>
    </recommendedName>
</protein>
<evidence type="ECO:0000256" key="5">
    <source>
        <dbReference type="ARBA" id="ARBA00023125"/>
    </source>
</evidence>
<sequence length="178" mass="20460">MRAPEWVVIGNEELISRRAHRDVPLPPGGVLNDYVPFYFTPFSPMMYNIHTGRGGVRSVANRDIVILVSSLHKIAELCLPFVYTDRHAYPVTAHYFNDLDNLSAIDWPLLQQRNFQRDPDDPEKIERYQAEALIHRYVPIQALLGAICYTPQVQLELQQQAAELGGALDIHCRPSWYF</sequence>
<keyword evidence="4" id="KW-0548">Nucleotidyltransferase</keyword>
<keyword evidence="3" id="KW-0808">Transferase</keyword>
<keyword evidence="2" id="KW-0328">Glycosyltransferase</keyword>
<reference evidence="9" key="1">
    <citation type="journal article" date="2019" name="Microbiol. Resour. Announc.">
        <title>Complete Genome Sequence of Halomonas olivaria, a Moderately Halophilic Bacterium Isolated from Olive Processing Effluents, Obtained by Nanopore Sequencing.</title>
        <authorList>
            <person name="Nagata S."/>
            <person name="Ii K.M."/>
            <person name="Tsukimi T."/>
            <person name="Miura M.C."/>
            <person name="Galipon J."/>
            <person name="Arakawa K."/>
        </authorList>
    </citation>
    <scope>NUCLEOTIDE SEQUENCE [LARGE SCALE GENOMIC DNA]</scope>
    <source>
        <strain evidence="9">TYRC17</strain>
    </source>
</reference>
<keyword evidence="5 6" id="KW-0238">DNA-binding</keyword>
<dbReference type="InterPro" id="IPR029494">
    <property type="entry name" value="DarT"/>
</dbReference>
<proteinExistence type="inferred from homology"/>
<dbReference type="Pfam" id="PF14487">
    <property type="entry name" value="DarT"/>
    <property type="match status" value="1"/>
</dbReference>
<comment type="similarity">
    <text evidence="6">Belongs to the DarT ADP-ribosyltransferase family.</text>
</comment>
<gene>
    <name evidence="8" type="ORF">HORIV_08730</name>
</gene>
<evidence type="ECO:0000256" key="1">
    <source>
        <dbReference type="ARBA" id="ARBA00022649"/>
    </source>
</evidence>
<comment type="caution">
    <text evidence="6">Lacks conserved residue(s) required for the propagation of feature annotation.</text>
</comment>
<evidence type="ECO:0000313" key="8">
    <source>
        <dbReference type="EMBL" id="BBI48452.1"/>
    </source>
</evidence>
<dbReference type="PROSITE" id="PS52018">
    <property type="entry name" value="DART"/>
    <property type="match status" value="1"/>
</dbReference>
<evidence type="ECO:0000256" key="4">
    <source>
        <dbReference type="ARBA" id="ARBA00022695"/>
    </source>
</evidence>
<feature type="domain" description="DarT" evidence="7">
    <location>
        <begin position="1"/>
        <end position="178"/>
    </location>
</feature>
<name>A0ABN5WVI8_9GAMM</name>
<organism evidence="8 9">
    <name type="scientific">Vreelandella olivaria</name>
    <dbReference type="NCBI Taxonomy" id="390919"/>
    <lineage>
        <taxon>Bacteria</taxon>
        <taxon>Pseudomonadati</taxon>
        <taxon>Pseudomonadota</taxon>
        <taxon>Gammaproteobacteria</taxon>
        <taxon>Oceanospirillales</taxon>
        <taxon>Halomonadaceae</taxon>
        <taxon>Vreelandella</taxon>
    </lineage>
</organism>
<evidence type="ECO:0000259" key="7">
    <source>
        <dbReference type="PROSITE" id="PS52018"/>
    </source>
</evidence>
<evidence type="ECO:0000256" key="6">
    <source>
        <dbReference type="PROSITE-ProRule" id="PRU01362"/>
    </source>
</evidence>
<dbReference type="Proteomes" id="UP000289555">
    <property type="component" value="Chromosome"/>
</dbReference>
<dbReference type="EMBL" id="AP019416">
    <property type="protein sequence ID" value="BBI48452.1"/>
    <property type="molecule type" value="Genomic_DNA"/>
</dbReference>
<keyword evidence="9" id="KW-1185">Reference proteome</keyword>
<keyword evidence="1 6" id="KW-1277">Toxin-antitoxin system</keyword>
<evidence type="ECO:0000256" key="3">
    <source>
        <dbReference type="ARBA" id="ARBA00022679"/>
    </source>
</evidence>
<evidence type="ECO:0000256" key="2">
    <source>
        <dbReference type="ARBA" id="ARBA00022676"/>
    </source>
</evidence>
<accession>A0ABN5WVI8</accession>
<evidence type="ECO:0000313" key="9">
    <source>
        <dbReference type="Proteomes" id="UP000289555"/>
    </source>
</evidence>